<dbReference type="Pfam" id="PF13399">
    <property type="entry name" value="LytR_C"/>
    <property type="match status" value="1"/>
</dbReference>
<keyword evidence="1" id="KW-0812">Transmembrane</keyword>
<reference evidence="3" key="1">
    <citation type="submission" date="2021-03" db="EMBL/GenBank/DDBJ databases">
        <title>Pengzhenrongella sicca gen. nov., sp. nov., a new member of suborder Micrococcineae isolated from High-Arctic tundra soil.</title>
        <authorList>
            <person name="Peng F."/>
        </authorList>
    </citation>
    <scope>NUCLEOTIDE SEQUENCE</scope>
    <source>
        <strain evidence="3">LRZ-2</strain>
    </source>
</reference>
<feature type="domain" description="LytR/CpsA/Psr regulator C-terminal" evidence="2">
    <location>
        <begin position="78"/>
        <end position="163"/>
    </location>
</feature>
<evidence type="ECO:0000256" key="1">
    <source>
        <dbReference type="SAM" id="Phobius"/>
    </source>
</evidence>
<evidence type="ECO:0000313" key="3">
    <source>
        <dbReference type="EMBL" id="QTE31641.1"/>
    </source>
</evidence>
<dbReference type="EMBL" id="CP071868">
    <property type="protein sequence ID" value="QTE31641.1"/>
    <property type="molecule type" value="Genomic_DNA"/>
</dbReference>
<dbReference type="Proteomes" id="UP000663937">
    <property type="component" value="Chromosome"/>
</dbReference>
<keyword evidence="1" id="KW-1133">Transmembrane helix</keyword>
<accession>A0A8A4ZJU8</accession>
<dbReference type="KEGG" id="psic:J4E96_18825"/>
<dbReference type="InterPro" id="IPR027381">
    <property type="entry name" value="LytR/CpsA/Psr_C"/>
</dbReference>
<dbReference type="AlphaFoldDB" id="A0A8A4ZJU8"/>
<evidence type="ECO:0000259" key="2">
    <source>
        <dbReference type="Pfam" id="PF13399"/>
    </source>
</evidence>
<proteinExistence type="predicted"/>
<dbReference type="Gene3D" id="3.30.70.2390">
    <property type="match status" value="1"/>
</dbReference>
<sequence>MDRDRALRRRHRRERQAVLFGGLVAGLAVAALGGIAVFTGAVGSPFSRGFSTAEPDPESSVAAAPCPPEGTLPVAYGSVQVNVLNGTSRAGLATETSTALTERGFVVLGTGNSPTSVSGTARISFGAAGIGAAYTLAAQLDGPVLVLDAREDATVDLAVGADYLNLLDPAAVVLDPAAPLTGSANCIALSDAVPAPAPVAATEPAA</sequence>
<gene>
    <name evidence="3" type="ORF">J4E96_18825</name>
</gene>
<protein>
    <submittedName>
        <fullName evidence="3">LytR C-terminal domain-containing protein</fullName>
    </submittedName>
</protein>
<organism evidence="3 4">
    <name type="scientific">Pengzhenrongella sicca</name>
    <dbReference type="NCBI Taxonomy" id="2819238"/>
    <lineage>
        <taxon>Bacteria</taxon>
        <taxon>Bacillati</taxon>
        <taxon>Actinomycetota</taxon>
        <taxon>Actinomycetes</taxon>
        <taxon>Micrococcales</taxon>
        <taxon>Pengzhenrongella</taxon>
    </lineage>
</organism>
<keyword evidence="1" id="KW-0472">Membrane</keyword>
<feature type="transmembrane region" description="Helical" evidence="1">
    <location>
        <begin position="20"/>
        <end position="42"/>
    </location>
</feature>
<keyword evidence="4" id="KW-1185">Reference proteome</keyword>
<name>A0A8A4ZJU8_9MICO</name>
<evidence type="ECO:0000313" key="4">
    <source>
        <dbReference type="Proteomes" id="UP000663937"/>
    </source>
</evidence>